<keyword evidence="2" id="KW-1185">Reference proteome</keyword>
<dbReference type="Pfam" id="PF06841">
    <property type="entry name" value="Phage_T4_gp19"/>
    <property type="match status" value="1"/>
</dbReference>
<accession>A0ABW5DYX9</accession>
<organism evidence="1 2">
    <name type="scientific">Rubritalea spongiae</name>
    <dbReference type="NCBI Taxonomy" id="430797"/>
    <lineage>
        <taxon>Bacteria</taxon>
        <taxon>Pseudomonadati</taxon>
        <taxon>Verrucomicrobiota</taxon>
        <taxon>Verrucomicrobiia</taxon>
        <taxon>Verrucomicrobiales</taxon>
        <taxon>Rubritaleaceae</taxon>
        <taxon>Rubritalea</taxon>
    </lineage>
</organism>
<dbReference type="EMBL" id="JBHUJC010000010">
    <property type="protein sequence ID" value="MFD2275408.1"/>
    <property type="molecule type" value="Genomic_DNA"/>
</dbReference>
<reference evidence="2" key="1">
    <citation type="journal article" date="2019" name="Int. J. Syst. Evol. Microbiol.">
        <title>The Global Catalogue of Microorganisms (GCM) 10K type strain sequencing project: providing services to taxonomists for standard genome sequencing and annotation.</title>
        <authorList>
            <consortium name="The Broad Institute Genomics Platform"/>
            <consortium name="The Broad Institute Genome Sequencing Center for Infectious Disease"/>
            <person name="Wu L."/>
            <person name="Ma J."/>
        </authorList>
    </citation>
    <scope>NUCLEOTIDE SEQUENCE [LARGE SCALE GENOMIC DNA]</scope>
    <source>
        <strain evidence="2">JCM 16545</strain>
    </source>
</reference>
<protein>
    <submittedName>
        <fullName evidence="1">Phage tail protein</fullName>
    </submittedName>
</protein>
<dbReference type="PANTHER" id="PTHR38009">
    <property type="entry name" value="CONSERVED HYPOTHETICAL PHAGE TAIL PROTEIN"/>
    <property type="match status" value="1"/>
</dbReference>
<sequence length="145" mass="16099">MYPAVNFHFDVKFNGGGIMAEGGFQQVSGLKAKLGSQKVKSGGGANPYFKLPTPSTFDNIKLSRGVMVGSSLRHWVTQAIYNFEFTPITVTIILLDENQNPVITWTAYNVWPVSWSVDDLNSENGKVAIETFELAFDRITTKFKT</sequence>
<evidence type="ECO:0000313" key="1">
    <source>
        <dbReference type="EMBL" id="MFD2275408.1"/>
    </source>
</evidence>
<dbReference type="InterPro" id="IPR011747">
    <property type="entry name" value="CHP02241"/>
</dbReference>
<comment type="caution">
    <text evidence="1">The sequence shown here is derived from an EMBL/GenBank/DDBJ whole genome shotgun (WGS) entry which is preliminary data.</text>
</comment>
<proteinExistence type="predicted"/>
<gene>
    <name evidence="1" type="ORF">ACFSQZ_02900</name>
</gene>
<dbReference type="NCBIfam" id="TIGR02241">
    <property type="entry name" value="conserved hypothetical phage tail region protein"/>
    <property type="match status" value="1"/>
</dbReference>
<dbReference type="InterPro" id="IPR010667">
    <property type="entry name" value="Phage_T4_Gp19"/>
</dbReference>
<evidence type="ECO:0000313" key="2">
    <source>
        <dbReference type="Proteomes" id="UP001597297"/>
    </source>
</evidence>
<name>A0ABW5DYX9_9BACT</name>
<dbReference type="PANTHER" id="PTHR38009:SF1">
    <property type="entry name" value="CONSERVED HYPOTHETICAL PHAGE TAIL PROTEIN"/>
    <property type="match status" value="1"/>
</dbReference>
<dbReference type="Proteomes" id="UP001597297">
    <property type="component" value="Unassembled WGS sequence"/>
</dbReference>
<dbReference type="RefSeq" id="WP_377136745.1">
    <property type="nucleotide sequence ID" value="NZ_JBHUJC010000010.1"/>
</dbReference>